<dbReference type="Pfam" id="PF05250">
    <property type="entry name" value="UPF0193"/>
    <property type="match status" value="1"/>
</dbReference>
<dbReference type="Proteomes" id="UP000472267">
    <property type="component" value="Chromosome 6"/>
</dbReference>
<dbReference type="InterPro" id="IPR007914">
    <property type="entry name" value="UPF0193"/>
</dbReference>
<feature type="compositionally biased region" description="Polar residues" evidence="1">
    <location>
        <begin position="1"/>
        <end position="24"/>
    </location>
</feature>
<name>A0A672ISS8_SALFA</name>
<protein>
    <submittedName>
        <fullName evidence="2">Uncharacterized protein</fullName>
    </submittedName>
</protein>
<accession>A0A672ISS8</accession>
<keyword evidence="3" id="KW-1185">Reference proteome</keyword>
<dbReference type="AlphaFoldDB" id="A0A672ISS8"/>
<dbReference type="Ensembl" id="ENSSFAT00005045661.1">
    <property type="protein sequence ID" value="ENSSFAP00005044104.1"/>
    <property type="gene ID" value="ENSSFAG00005021717.1"/>
</dbReference>
<gene>
    <name evidence="2" type="primary">c6h22orf23</name>
</gene>
<evidence type="ECO:0000256" key="1">
    <source>
        <dbReference type="SAM" id="MobiDB-lite"/>
    </source>
</evidence>
<sequence length="172" mass="19872">YSSVMKQESRLTNFQRKQISQNSKNRTDLPVTSPPPSKSVHRPRSYVSGKRSAASCRSGNSYSREKFRPGPTRDLEKEKRRLQDILSTGAEEPREAPPEPSPPEKKERYEEVLDEIEERRQFLSEMASLGQERDYVDIINAEISQLMEKDAKDWKHPTNPQISSLKKINREG</sequence>
<evidence type="ECO:0000313" key="2">
    <source>
        <dbReference type="Ensembl" id="ENSSFAP00005044104.1"/>
    </source>
</evidence>
<proteinExistence type="predicted"/>
<feature type="region of interest" description="Disordered" evidence="1">
    <location>
        <begin position="151"/>
        <end position="172"/>
    </location>
</feature>
<feature type="compositionally biased region" description="Basic and acidic residues" evidence="1">
    <location>
        <begin position="63"/>
        <end position="83"/>
    </location>
</feature>
<evidence type="ECO:0000313" key="3">
    <source>
        <dbReference type="Proteomes" id="UP000472267"/>
    </source>
</evidence>
<feature type="region of interest" description="Disordered" evidence="1">
    <location>
        <begin position="1"/>
        <end position="108"/>
    </location>
</feature>
<organism evidence="2 3">
    <name type="scientific">Salarias fasciatus</name>
    <name type="common">Jewelled blenny</name>
    <name type="synonym">Blennius fasciatus</name>
    <dbReference type="NCBI Taxonomy" id="181472"/>
    <lineage>
        <taxon>Eukaryota</taxon>
        <taxon>Metazoa</taxon>
        <taxon>Chordata</taxon>
        <taxon>Craniata</taxon>
        <taxon>Vertebrata</taxon>
        <taxon>Euteleostomi</taxon>
        <taxon>Actinopterygii</taxon>
        <taxon>Neopterygii</taxon>
        <taxon>Teleostei</taxon>
        <taxon>Neoteleostei</taxon>
        <taxon>Acanthomorphata</taxon>
        <taxon>Ovalentaria</taxon>
        <taxon>Blenniimorphae</taxon>
        <taxon>Blenniiformes</taxon>
        <taxon>Blennioidei</taxon>
        <taxon>Blenniidae</taxon>
        <taxon>Salariinae</taxon>
        <taxon>Salarias</taxon>
    </lineage>
</organism>
<dbReference type="PANTHER" id="PTHR28348:SF1">
    <property type="entry name" value="UPF0193 PROTEIN EVG1"/>
    <property type="match status" value="1"/>
</dbReference>
<feature type="compositionally biased region" description="Basic and acidic residues" evidence="1">
    <location>
        <begin position="91"/>
        <end position="108"/>
    </location>
</feature>
<reference evidence="2" key="3">
    <citation type="submission" date="2025-09" db="UniProtKB">
        <authorList>
            <consortium name="Ensembl"/>
        </authorList>
    </citation>
    <scope>IDENTIFICATION</scope>
</reference>
<reference evidence="2" key="2">
    <citation type="submission" date="2025-08" db="UniProtKB">
        <authorList>
            <consortium name="Ensembl"/>
        </authorList>
    </citation>
    <scope>IDENTIFICATION</scope>
</reference>
<reference evidence="2" key="1">
    <citation type="submission" date="2019-06" db="EMBL/GenBank/DDBJ databases">
        <authorList>
            <consortium name="Wellcome Sanger Institute Data Sharing"/>
        </authorList>
    </citation>
    <scope>NUCLEOTIDE SEQUENCE [LARGE SCALE GENOMIC DNA]</scope>
</reference>
<dbReference type="PANTHER" id="PTHR28348">
    <property type="entry name" value="UPF0193 PROTEIN EVG1"/>
    <property type="match status" value="1"/>
</dbReference>